<gene>
    <name evidence="8" type="ORF">DIT68_08190</name>
</gene>
<evidence type="ECO:0000256" key="4">
    <source>
        <dbReference type="ARBA" id="ARBA00022692"/>
    </source>
</evidence>
<dbReference type="OrthoDB" id="9801500at2"/>
<keyword evidence="9" id="KW-1185">Reference proteome</keyword>
<keyword evidence="7" id="KW-0653">Protein transport</keyword>
<comment type="caution">
    <text evidence="8">The sequence shown here is derived from an EMBL/GenBank/DDBJ whole genome shotgun (WGS) entry which is preliminary data.</text>
</comment>
<accession>A0A2U2XCX0</accession>
<reference evidence="8 9" key="1">
    <citation type="submission" date="2018-05" db="EMBL/GenBank/DDBJ databases">
        <title>Brumimicrobium oceani sp. nov., isolated from coastal sediment.</title>
        <authorList>
            <person name="Kou Y."/>
        </authorList>
    </citation>
    <scope>NUCLEOTIDE SEQUENCE [LARGE SCALE GENOMIC DNA]</scope>
    <source>
        <strain evidence="8 9">C305</strain>
    </source>
</reference>
<evidence type="ECO:0000256" key="1">
    <source>
        <dbReference type="ARBA" id="ARBA00004162"/>
    </source>
</evidence>
<dbReference type="Pfam" id="PF02472">
    <property type="entry name" value="ExbD"/>
    <property type="match status" value="1"/>
</dbReference>
<evidence type="ECO:0000256" key="3">
    <source>
        <dbReference type="ARBA" id="ARBA00022475"/>
    </source>
</evidence>
<comment type="subcellular location">
    <subcellularLocation>
        <location evidence="1">Cell membrane</location>
        <topology evidence="1">Single-pass membrane protein</topology>
    </subcellularLocation>
    <subcellularLocation>
        <location evidence="7">Cell membrane</location>
        <topology evidence="7">Single-pass type II membrane protein</topology>
    </subcellularLocation>
</comment>
<evidence type="ECO:0000256" key="7">
    <source>
        <dbReference type="RuleBase" id="RU003879"/>
    </source>
</evidence>
<keyword evidence="7" id="KW-0813">Transport</keyword>
<evidence type="ECO:0000256" key="2">
    <source>
        <dbReference type="ARBA" id="ARBA00005811"/>
    </source>
</evidence>
<dbReference type="GO" id="GO:0005886">
    <property type="term" value="C:plasma membrane"/>
    <property type="evidence" value="ECO:0007669"/>
    <property type="project" value="UniProtKB-SubCell"/>
</dbReference>
<keyword evidence="3" id="KW-1003">Cell membrane</keyword>
<dbReference type="AlphaFoldDB" id="A0A2U2XCX0"/>
<sequence>MAKRVVPEINAGSMADIAFLLLIFFLVTTTMDKDTAYLRKIPKKVESEITPPPVEEKNIYKIVINSKQVIQARDSIIKPEDISTLNSRIKHFYTINRGKKADRELNYPYYAYGTKELYSTNLQNQQNRLDALENQEQTDGNTEKLIEQTLAAIEKWQEKLDMMNLYTEFSGKKEMPEIAFEAHVRLESFVDTDYSAYVAVQSEVQRAVTELRDEEAESLFGTTWTTMNRYIIQNELEDTPELRQYKKHTELIETLYPLRLIEVKPKR</sequence>
<keyword evidence="6" id="KW-0472">Membrane</keyword>
<dbReference type="Proteomes" id="UP000245370">
    <property type="component" value="Unassembled WGS sequence"/>
</dbReference>
<name>A0A2U2XCX0_9FLAO</name>
<comment type="similarity">
    <text evidence="2 7">Belongs to the ExbD/TolR family.</text>
</comment>
<dbReference type="GO" id="GO:0022857">
    <property type="term" value="F:transmembrane transporter activity"/>
    <property type="evidence" value="ECO:0007669"/>
    <property type="project" value="InterPro"/>
</dbReference>
<proteinExistence type="inferred from homology"/>
<evidence type="ECO:0000313" key="9">
    <source>
        <dbReference type="Proteomes" id="UP000245370"/>
    </source>
</evidence>
<dbReference type="RefSeq" id="WP_109359313.1">
    <property type="nucleotide sequence ID" value="NZ_QFRJ01000005.1"/>
</dbReference>
<evidence type="ECO:0008006" key="10">
    <source>
        <dbReference type="Google" id="ProtNLM"/>
    </source>
</evidence>
<dbReference type="InterPro" id="IPR003400">
    <property type="entry name" value="ExbD"/>
</dbReference>
<dbReference type="GO" id="GO:0015031">
    <property type="term" value="P:protein transport"/>
    <property type="evidence" value="ECO:0007669"/>
    <property type="project" value="UniProtKB-KW"/>
</dbReference>
<keyword evidence="4 7" id="KW-0812">Transmembrane</keyword>
<evidence type="ECO:0000313" key="8">
    <source>
        <dbReference type="EMBL" id="PWH85607.1"/>
    </source>
</evidence>
<protein>
    <recommendedName>
        <fullName evidence="10">Biopolymer transporter ExbD</fullName>
    </recommendedName>
</protein>
<reference evidence="8 9" key="2">
    <citation type="submission" date="2018-05" db="EMBL/GenBank/DDBJ databases">
        <authorList>
            <person name="Lanie J.A."/>
            <person name="Ng W.-L."/>
            <person name="Kazmierczak K.M."/>
            <person name="Andrzejewski T.M."/>
            <person name="Davidsen T.M."/>
            <person name="Wayne K.J."/>
            <person name="Tettelin H."/>
            <person name="Glass J.I."/>
            <person name="Rusch D."/>
            <person name="Podicherti R."/>
            <person name="Tsui H.-C.T."/>
            <person name="Winkler M.E."/>
        </authorList>
    </citation>
    <scope>NUCLEOTIDE SEQUENCE [LARGE SCALE GENOMIC DNA]</scope>
    <source>
        <strain evidence="8 9">C305</strain>
    </source>
</reference>
<dbReference type="EMBL" id="QFRJ01000005">
    <property type="protein sequence ID" value="PWH85607.1"/>
    <property type="molecule type" value="Genomic_DNA"/>
</dbReference>
<organism evidence="8 9">
    <name type="scientific">Brumimicrobium oceani</name>
    <dbReference type="NCBI Taxonomy" id="2100725"/>
    <lineage>
        <taxon>Bacteria</taxon>
        <taxon>Pseudomonadati</taxon>
        <taxon>Bacteroidota</taxon>
        <taxon>Flavobacteriia</taxon>
        <taxon>Flavobacteriales</taxon>
        <taxon>Crocinitomicaceae</taxon>
        <taxon>Brumimicrobium</taxon>
    </lineage>
</organism>
<evidence type="ECO:0000256" key="5">
    <source>
        <dbReference type="ARBA" id="ARBA00022989"/>
    </source>
</evidence>
<keyword evidence="5" id="KW-1133">Transmembrane helix</keyword>
<evidence type="ECO:0000256" key="6">
    <source>
        <dbReference type="ARBA" id="ARBA00023136"/>
    </source>
</evidence>